<evidence type="ECO:0000313" key="10">
    <source>
        <dbReference type="Proteomes" id="UP001230051"/>
    </source>
</evidence>
<comment type="catalytic activity">
    <reaction evidence="7">
        <text>L-cysteinyl-[protein] + hexadecanoyl-CoA = S-hexadecanoyl-L-cysteinyl-[protein] + CoA</text>
        <dbReference type="Rhea" id="RHEA:36683"/>
        <dbReference type="Rhea" id="RHEA-COMP:10131"/>
        <dbReference type="Rhea" id="RHEA-COMP:11032"/>
        <dbReference type="ChEBI" id="CHEBI:29950"/>
        <dbReference type="ChEBI" id="CHEBI:57287"/>
        <dbReference type="ChEBI" id="CHEBI:57379"/>
        <dbReference type="ChEBI" id="CHEBI:74151"/>
        <dbReference type="EC" id="2.3.1.225"/>
    </reaction>
</comment>
<dbReference type="EC" id="2.3.1.225" evidence="7"/>
<comment type="domain">
    <text evidence="7">The DHHC domain is required for palmitoyltransferase activity.</text>
</comment>
<evidence type="ECO:0000256" key="2">
    <source>
        <dbReference type="ARBA" id="ARBA00022679"/>
    </source>
</evidence>
<proteinExistence type="inferred from homology"/>
<evidence type="ECO:0000256" key="3">
    <source>
        <dbReference type="ARBA" id="ARBA00022692"/>
    </source>
</evidence>
<dbReference type="InterPro" id="IPR039859">
    <property type="entry name" value="PFA4/ZDH16/20/ERF2-like"/>
</dbReference>
<evidence type="ECO:0000256" key="1">
    <source>
        <dbReference type="ARBA" id="ARBA00004141"/>
    </source>
</evidence>
<dbReference type="Pfam" id="PF01529">
    <property type="entry name" value="DHHC"/>
    <property type="match status" value="1"/>
</dbReference>
<gene>
    <name evidence="9" type="primary">ZDHHC24</name>
    <name evidence="9" type="ORF">AOXY_G27933</name>
</gene>
<dbReference type="GO" id="GO:0005794">
    <property type="term" value="C:Golgi apparatus"/>
    <property type="evidence" value="ECO:0007669"/>
    <property type="project" value="TreeGrafter"/>
</dbReference>
<dbReference type="PANTHER" id="PTHR22883">
    <property type="entry name" value="ZINC FINGER DHHC DOMAIN CONTAINING PROTEIN"/>
    <property type="match status" value="1"/>
</dbReference>
<dbReference type="InterPro" id="IPR001594">
    <property type="entry name" value="Palmitoyltrfase_DHHC"/>
</dbReference>
<feature type="transmembrane region" description="Helical" evidence="7">
    <location>
        <begin position="146"/>
        <end position="164"/>
    </location>
</feature>
<keyword evidence="6 7" id="KW-0012">Acyltransferase</keyword>
<keyword evidence="10" id="KW-1185">Reference proteome</keyword>
<evidence type="ECO:0000313" key="9">
    <source>
        <dbReference type="EMBL" id="KAK1154907.1"/>
    </source>
</evidence>
<comment type="caution">
    <text evidence="9">The sequence shown here is derived from an EMBL/GenBank/DDBJ whole genome shotgun (WGS) entry which is preliminary data.</text>
</comment>
<name>A0AAD8FWY6_ACIOX</name>
<feature type="transmembrane region" description="Helical" evidence="7">
    <location>
        <begin position="176"/>
        <end position="194"/>
    </location>
</feature>
<dbReference type="PANTHER" id="PTHR22883:SF414">
    <property type="entry name" value="PALMITOYLTRANSFERASE ZDHHC24-RELATED"/>
    <property type="match status" value="1"/>
</dbReference>
<accession>A0AAD8FWY6</accession>
<dbReference type="Proteomes" id="UP001230051">
    <property type="component" value="Unassembled WGS sequence"/>
</dbReference>
<feature type="transmembrane region" description="Helical" evidence="7">
    <location>
        <begin position="60"/>
        <end position="81"/>
    </location>
</feature>
<comment type="subcellular location">
    <subcellularLocation>
        <location evidence="1">Membrane</location>
        <topology evidence="1">Multi-pass membrane protein</topology>
    </subcellularLocation>
</comment>
<protein>
    <recommendedName>
        <fullName evidence="7">Palmitoyltransferase</fullName>
        <ecNumber evidence="7">2.3.1.225</ecNumber>
    </recommendedName>
</protein>
<organism evidence="9 10">
    <name type="scientific">Acipenser oxyrinchus oxyrinchus</name>
    <dbReference type="NCBI Taxonomy" id="40147"/>
    <lineage>
        <taxon>Eukaryota</taxon>
        <taxon>Metazoa</taxon>
        <taxon>Chordata</taxon>
        <taxon>Craniata</taxon>
        <taxon>Vertebrata</taxon>
        <taxon>Euteleostomi</taxon>
        <taxon>Actinopterygii</taxon>
        <taxon>Chondrostei</taxon>
        <taxon>Acipenseriformes</taxon>
        <taxon>Acipenseridae</taxon>
        <taxon>Acipenser</taxon>
    </lineage>
</organism>
<feature type="transmembrane region" description="Helical" evidence="7">
    <location>
        <begin position="21"/>
        <end position="40"/>
    </location>
</feature>
<evidence type="ECO:0000256" key="7">
    <source>
        <dbReference type="RuleBase" id="RU079119"/>
    </source>
</evidence>
<feature type="domain" description="Palmitoyltransferase DHHC" evidence="8">
    <location>
        <begin position="101"/>
        <end position="240"/>
    </location>
</feature>
<evidence type="ECO:0000256" key="4">
    <source>
        <dbReference type="ARBA" id="ARBA00022989"/>
    </source>
</evidence>
<dbReference type="EMBL" id="JAGXEW010000033">
    <property type="protein sequence ID" value="KAK1154907.1"/>
    <property type="molecule type" value="Genomic_DNA"/>
</dbReference>
<keyword evidence="4 7" id="KW-1133">Transmembrane helix</keyword>
<dbReference type="PROSITE" id="PS50216">
    <property type="entry name" value="DHHC"/>
    <property type="match status" value="1"/>
</dbReference>
<evidence type="ECO:0000256" key="5">
    <source>
        <dbReference type="ARBA" id="ARBA00023136"/>
    </source>
</evidence>
<keyword evidence="3 7" id="KW-0812">Transmembrane</keyword>
<evidence type="ECO:0000256" key="6">
    <source>
        <dbReference type="ARBA" id="ARBA00023315"/>
    </source>
</evidence>
<keyword evidence="5 7" id="KW-0472">Membrane</keyword>
<feature type="transmembrane region" description="Helical" evidence="7">
    <location>
        <begin position="201"/>
        <end position="224"/>
    </location>
</feature>
<dbReference type="GO" id="GO:0016020">
    <property type="term" value="C:membrane"/>
    <property type="evidence" value="ECO:0007669"/>
    <property type="project" value="UniProtKB-SubCell"/>
</dbReference>
<reference evidence="9" key="1">
    <citation type="submission" date="2022-02" db="EMBL/GenBank/DDBJ databases">
        <title>Atlantic sturgeon de novo genome assembly.</title>
        <authorList>
            <person name="Stock M."/>
            <person name="Klopp C."/>
            <person name="Guiguen Y."/>
            <person name="Cabau C."/>
            <person name="Parinello H."/>
            <person name="Santidrian Yebra-Pimentel E."/>
            <person name="Kuhl H."/>
            <person name="Dirks R.P."/>
            <person name="Guessner J."/>
            <person name="Wuertz S."/>
            <person name="Du K."/>
            <person name="Schartl M."/>
        </authorList>
    </citation>
    <scope>NUCLEOTIDE SEQUENCE</scope>
    <source>
        <strain evidence="9">STURGEONOMICS-FGT-2020</strain>
        <tissue evidence="9">Whole blood</tissue>
    </source>
</reference>
<dbReference type="GO" id="GO:0006612">
    <property type="term" value="P:protein targeting to membrane"/>
    <property type="evidence" value="ECO:0007669"/>
    <property type="project" value="TreeGrafter"/>
</dbReference>
<dbReference type="GO" id="GO:0005783">
    <property type="term" value="C:endoplasmic reticulum"/>
    <property type="evidence" value="ECO:0007669"/>
    <property type="project" value="TreeGrafter"/>
</dbReference>
<evidence type="ECO:0000259" key="8">
    <source>
        <dbReference type="Pfam" id="PF01529"/>
    </source>
</evidence>
<comment type="similarity">
    <text evidence="7">Belongs to the DHHC palmitoyltransferase family.</text>
</comment>
<dbReference type="GO" id="GO:0019706">
    <property type="term" value="F:protein-cysteine S-palmitoyltransferase activity"/>
    <property type="evidence" value="ECO:0007669"/>
    <property type="project" value="UniProtKB-EC"/>
</dbReference>
<sequence length="301" mass="33998">MMRLSSRAWSRAESCCQFMPVVINTFLVLAITAEVMYLVVVEAPREPGEQHGEWSAVWKATHIASQLFMLGNIMWNARLFLKRSPSIRGVFLEGAGFGQGWKYCYSCETHIPPRCSHCSDCKACVLRRDHHCVFFGQCVGFQNYRYFLSCLLYMSAGLLYAVVLNSEVFMLVLQEGLTLHSTMLLLMPWIMLLIGQVTPRAFIFAFIADTCVVGCLCVSAFLLFHVTLMLRGQTTREWYSSRRPYSLGWRQNVCECLGQRWYLAWLCPLIPSPLPGDGIHFQVTAPLAETPSTAAPGPPTN</sequence>
<keyword evidence="2 7" id="KW-0808">Transferase</keyword>
<dbReference type="AlphaFoldDB" id="A0AAD8FWY6"/>